<comment type="subcellular location">
    <subcellularLocation>
        <location evidence="9">Cell membrane</location>
        <topology evidence="9">Multi-pass membrane protein</topology>
    </subcellularLocation>
</comment>
<name>A0A2M7V293_9BACT</name>
<keyword evidence="2 9" id="KW-1003">Cell membrane</keyword>
<accession>A0A2M7V293</accession>
<comment type="similarity">
    <text evidence="1 9 10">Belongs to the peptidase A8 family.</text>
</comment>
<feature type="transmembrane region" description="Helical" evidence="9">
    <location>
        <begin position="50"/>
        <end position="70"/>
    </location>
</feature>
<sequence length="198" mass="22062">MVSVSIAIKPLMKSDSSHARHQDLALTAKKHLQTNSKLVILRMHLRKSHLMPLLTGGFFFCLDQILKFIAHGKPSTAVYLVKPWLGWEYLANPGIAFSFPFPNAVLIIGTPLILIGLFVYIGKIGQRSIYQVFGASFIFFGAISNLIDRILFGITIDYFRVFTAVLNIADIMIVLGTLLILTGTSSRTEHNIDKTEQV</sequence>
<keyword evidence="5 9" id="KW-0064">Aspartyl protease</keyword>
<comment type="pathway">
    <text evidence="9">Protein modification; lipoprotein biosynthesis (signal peptide cleavage).</text>
</comment>
<evidence type="ECO:0000256" key="2">
    <source>
        <dbReference type="ARBA" id="ARBA00022475"/>
    </source>
</evidence>
<protein>
    <recommendedName>
        <fullName evidence="9">Lipoprotein signal peptidase</fullName>
        <ecNumber evidence="9">3.4.23.36</ecNumber>
    </recommendedName>
    <alternativeName>
        <fullName evidence="9">Prolipoprotein signal peptidase</fullName>
    </alternativeName>
    <alternativeName>
        <fullName evidence="9">Signal peptidase II</fullName>
        <shortName evidence="9">SPase II</shortName>
    </alternativeName>
</protein>
<keyword evidence="7 9" id="KW-1133">Transmembrane helix</keyword>
<dbReference type="Proteomes" id="UP000230078">
    <property type="component" value="Unassembled WGS sequence"/>
</dbReference>
<evidence type="ECO:0000256" key="5">
    <source>
        <dbReference type="ARBA" id="ARBA00022750"/>
    </source>
</evidence>
<dbReference type="EMBL" id="PFPI01000057">
    <property type="protein sequence ID" value="PIZ92535.1"/>
    <property type="molecule type" value="Genomic_DNA"/>
</dbReference>
<proteinExistence type="inferred from homology"/>
<feature type="active site" evidence="9">
    <location>
        <position position="157"/>
    </location>
</feature>
<dbReference type="GO" id="GO:0004190">
    <property type="term" value="F:aspartic-type endopeptidase activity"/>
    <property type="evidence" value="ECO:0007669"/>
    <property type="project" value="UniProtKB-UniRule"/>
</dbReference>
<evidence type="ECO:0000256" key="1">
    <source>
        <dbReference type="ARBA" id="ARBA00006139"/>
    </source>
</evidence>
<evidence type="ECO:0000256" key="7">
    <source>
        <dbReference type="ARBA" id="ARBA00022989"/>
    </source>
</evidence>
<evidence type="ECO:0000256" key="9">
    <source>
        <dbReference type="HAMAP-Rule" id="MF_00161"/>
    </source>
</evidence>
<dbReference type="EC" id="3.4.23.36" evidence="9"/>
<dbReference type="InterPro" id="IPR001872">
    <property type="entry name" value="Peptidase_A8"/>
</dbReference>
<evidence type="ECO:0000313" key="11">
    <source>
        <dbReference type="EMBL" id="PIZ92535.1"/>
    </source>
</evidence>
<feature type="active site" evidence="9">
    <location>
        <position position="170"/>
    </location>
</feature>
<dbReference type="PANTHER" id="PTHR33695:SF1">
    <property type="entry name" value="LIPOPROTEIN SIGNAL PEPTIDASE"/>
    <property type="match status" value="1"/>
</dbReference>
<dbReference type="Pfam" id="PF01252">
    <property type="entry name" value="Peptidase_A8"/>
    <property type="match status" value="1"/>
</dbReference>
<dbReference type="PRINTS" id="PR00781">
    <property type="entry name" value="LIPOSIGPTASE"/>
</dbReference>
<comment type="caution">
    <text evidence="11">The sequence shown here is derived from an EMBL/GenBank/DDBJ whole genome shotgun (WGS) entry which is preliminary data.</text>
</comment>
<evidence type="ECO:0000256" key="6">
    <source>
        <dbReference type="ARBA" id="ARBA00022801"/>
    </source>
</evidence>
<reference evidence="12" key="1">
    <citation type="submission" date="2017-09" db="EMBL/GenBank/DDBJ databases">
        <title>Depth-based differentiation of microbial function through sediment-hosted aquifers and enrichment of novel symbionts in the deep terrestrial subsurface.</title>
        <authorList>
            <person name="Probst A.J."/>
            <person name="Ladd B."/>
            <person name="Jarett J.K."/>
            <person name="Geller-Mcgrath D.E."/>
            <person name="Sieber C.M.K."/>
            <person name="Emerson J.B."/>
            <person name="Anantharaman K."/>
            <person name="Thomas B.C."/>
            <person name="Malmstrom R."/>
            <person name="Stieglmeier M."/>
            <person name="Klingl A."/>
            <person name="Woyke T."/>
            <person name="Ryan C.M."/>
            <person name="Banfield J.F."/>
        </authorList>
    </citation>
    <scope>NUCLEOTIDE SEQUENCE [LARGE SCALE GENOMIC DNA]</scope>
</reference>
<feature type="transmembrane region" description="Helical" evidence="9">
    <location>
        <begin position="90"/>
        <end position="120"/>
    </location>
</feature>
<evidence type="ECO:0000313" key="12">
    <source>
        <dbReference type="Proteomes" id="UP000230078"/>
    </source>
</evidence>
<evidence type="ECO:0000256" key="8">
    <source>
        <dbReference type="ARBA" id="ARBA00023136"/>
    </source>
</evidence>
<comment type="function">
    <text evidence="9">This protein specifically catalyzes the removal of signal peptides from prolipoproteins.</text>
</comment>
<dbReference type="HAMAP" id="MF_00161">
    <property type="entry name" value="LspA"/>
    <property type="match status" value="1"/>
</dbReference>
<dbReference type="UniPathway" id="UPA00665"/>
<keyword evidence="6 9" id="KW-0378">Hydrolase</keyword>
<gene>
    <name evidence="9" type="primary">lspA</name>
    <name evidence="11" type="ORF">COX83_04050</name>
</gene>
<evidence type="ECO:0000256" key="3">
    <source>
        <dbReference type="ARBA" id="ARBA00022670"/>
    </source>
</evidence>
<dbReference type="AlphaFoldDB" id="A0A2M7V293"/>
<feature type="transmembrane region" description="Helical" evidence="9">
    <location>
        <begin position="132"/>
        <end position="152"/>
    </location>
</feature>
<keyword evidence="3 9" id="KW-0645">Protease</keyword>
<organism evidence="11 12">
    <name type="scientific">Candidatus Magasanikbacteria bacterium CG_4_10_14_0_2_um_filter_41_31</name>
    <dbReference type="NCBI Taxonomy" id="1974639"/>
    <lineage>
        <taxon>Bacteria</taxon>
        <taxon>Candidatus Magasanikiibacteriota</taxon>
    </lineage>
</organism>
<dbReference type="GO" id="GO:0006508">
    <property type="term" value="P:proteolysis"/>
    <property type="evidence" value="ECO:0007669"/>
    <property type="project" value="UniProtKB-KW"/>
</dbReference>
<keyword evidence="8 9" id="KW-0472">Membrane</keyword>
<evidence type="ECO:0000256" key="10">
    <source>
        <dbReference type="RuleBase" id="RU004181"/>
    </source>
</evidence>
<feature type="transmembrane region" description="Helical" evidence="9">
    <location>
        <begin position="158"/>
        <end position="181"/>
    </location>
</feature>
<dbReference type="GO" id="GO:0005886">
    <property type="term" value="C:plasma membrane"/>
    <property type="evidence" value="ECO:0007669"/>
    <property type="project" value="UniProtKB-SubCell"/>
</dbReference>
<dbReference type="PANTHER" id="PTHR33695">
    <property type="entry name" value="LIPOPROTEIN SIGNAL PEPTIDASE"/>
    <property type="match status" value="1"/>
</dbReference>
<evidence type="ECO:0000256" key="4">
    <source>
        <dbReference type="ARBA" id="ARBA00022692"/>
    </source>
</evidence>
<keyword evidence="4 9" id="KW-0812">Transmembrane</keyword>
<comment type="catalytic activity">
    <reaction evidence="9">
        <text>Release of signal peptides from bacterial membrane prolipoproteins. Hydrolyzes -Xaa-Yaa-Zaa-|-(S,diacylglyceryl)Cys-, in which Xaa is hydrophobic (preferably Leu), and Yaa (Ala or Ser) and Zaa (Gly or Ala) have small, neutral side chains.</text>
        <dbReference type="EC" id="3.4.23.36"/>
    </reaction>
</comment>
<dbReference type="PROSITE" id="PS00855">
    <property type="entry name" value="SPASE_II"/>
    <property type="match status" value="1"/>
</dbReference>